<dbReference type="PROSITE" id="PS00409">
    <property type="entry name" value="PROKAR_NTER_METHYL"/>
    <property type="match status" value="1"/>
</dbReference>
<name>A0ABP7VFQ6_9BACI</name>
<keyword evidence="3" id="KW-0472">Membrane</keyword>
<dbReference type="InterPro" id="IPR012902">
    <property type="entry name" value="N_methyl_site"/>
</dbReference>
<keyword evidence="3" id="KW-0812">Transmembrane</keyword>
<accession>A0ABP7VFQ6</accession>
<evidence type="ECO:0000256" key="3">
    <source>
        <dbReference type="SAM" id="Phobius"/>
    </source>
</evidence>
<evidence type="ECO:0000256" key="1">
    <source>
        <dbReference type="ARBA" id="ARBA00004241"/>
    </source>
</evidence>
<dbReference type="Proteomes" id="UP001501734">
    <property type="component" value="Unassembled WGS sequence"/>
</dbReference>
<evidence type="ECO:0008006" key="6">
    <source>
        <dbReference type="Google" id="ProtNLM"/>
    </source>
</evidence>
<feature type="transmembrane region" description="Helical" evidence="3">
    <location>
        <begin position="12"/>
        <end position="34"/>
    </location>
</feature>
<organism evidence="4 5">
    <name type="scientific">Amphibacillus indicireducens</name>
    <dbReference type="NCBI Taxonomy" id="1076330"/>
    <lineage>
        <taxon>Bacteria</taxon>
        <taxon>Bacillati</taxon>
        <taxon>Bacillota</taxon>
        <taxon>Bacilli</taxon>
        <taxon>Bacillales</taxon>
        <taxon>Bacillaceae</taxon>
        <taxon>Amphibacillus</taxon>
    </lineage>
</organism>
<reference evidence="5" key="1">
    <citation type="journal article" date="2019" name="Int. J. Syst. Evol. Microbiol.">
        <title>The Global Catalogue of Microorganisms (GCM) 10K type strain sequencing project: providing services to taxonomists for standard genome sequencing and annotation.</title>
        <authorList>
            <consortium name="The Broad Institute Genomics Platform"/>
            <consortium name="The Broad Institute Genome Sequencing Center for Infectious Disease"/>
            <person name="Wu L."/>
            <person name="Ma J."/>
        </authorList>
    </citation>
    <scope>NUCLEOTIDE SEQUENCE [LARGE SCALE GENOMIC DNA]</scope>
    <source>
        <strain evidence="5">JCM 17250</strain>
    </source>
</reference>
<comment type="subcellular location">
    <subcellularLocation>
        <location evidence="1">Cell surface</location>
    </subcellularLocation>
</comment>
<gene>
    <name evidence="4" type="ORF">GCM10022410_10930</name>
</gene>
<protein>
    <recommendedName>
        <fullName evidence="6">Prepilin-type N-terminal cleavage/methylation domain-containing protein</fullName>
    </recommendedName>
</protein>
<keyword evidence="5" id="KW-1185">Reference proteome</keyword>
<evidence type="ECO:0000313" key="4">
    <source>
        <dbReference type="EMBL" id="GAA4066307.1"/>
    </source>
</evidence>
<proteinExistence type="predicted"/>
<keyword evidence="3" id="KW-1133">Transmembrane helix</keyword>
<dbReference type="Pfam" id="PF07963">
    <property type="entry name" value="N_methyl"/>
    <property type="match status" value="1"/>
</dbReference>
<evidence type="ECO:0000313" key="5">
    <source>
        <dbReference type="Proteomes" id="UP001501734"/>
    </source>
</evidence>
<evidence type="ECO:0000256" key="2">
    <source>
        <dbReference type="ARBA" id="ARBA00023287"/>
    </source>
</evidence>
<keyword evidence="2" id="KW-0178">Competence</keyword>
<dbReference type="EMBL" id="BAABDL010000054">
    <property type="protein sequence ID" value="GAA4066307.1"/>
    <property type="molecule type" value="Genomic_DNA"/>
</dbReference>
<comment type="caution">
    <text evidence="4">The sequence shown here is derived from an EMBL/GenBank/DDBJ whole genome shotgun (WGS) entry which is preliminary data.</text>
</comment>
<sequence length="147" mass="16436">MMKDNQRGITLVELLGVLAILSVIILLVGSAHLFGQKQLIYQTDELHKQGDVRLVISQLTTDFRSVTATDYSVDTDTGTYQVGTHTYSYNEPIIYRDGKKMSDNIAGFTLTPIEDDEELVGINIKIDSKDSDQAGQTTIETAIYFRR</sequence>